<proteinExistence type="inferred from homology"/>
<dbReference type="InterPro" id="IPR012338">
    <property type="entry name" value="Beta-lactam/transpept-like"/>
</dbReference>
<keyword evidence="7" id="KW-0573">Peptidoglycan synthesis</keyword>
<dbReference type="GO" id="GO:0071555">
    <property type="term" value="P:cell wall organization"/>
    <property type="evidence" value="ECO:0007669"/>
    <property type="project" value="UniProtKB-KW"/>
</dbReference>
<evidence type="ECO:0000313" key="13">
    <source>
        <dbReference type="EMBL" id="MST80790.1"/>
    </source>
</evidence>
<dbReference type="GO" id="GO:0009252">
    <property type="term" value="P:peptidoglycan biosynthetic process"/>
    <property type="evidence" value="ECO:0007669"/>
    <property type="project" value="UniProtKB-KW"/>
</dbReference>
<dbReference type="EMBL" id="VUMV01000001">
    <property type="protein sequence ID" value="MST80790.1"/>
    <property type="molecule type" value="Genomic_DNA"/>
</dbReference>
<dbReference type="Proteomes" id="UP000466864">
    <property type="component" value="Unassembled WGS sequence"/>
</dbReference>
<dbReference type="InterPro" id="IPR050515">
    <property type="entry name" value="Beta-lactam/transpept"/>
</dbReference>
<dbReference type="Gene3D" id="3.40.710.10">
    <property type="entry name" value="DD-peptidase/beta-lactamase superfamily"/>
    <property type="match status" value="1"/>
</dbReference>
<protein>
    <submittedName>
        <fullName evidence="13">Peptidase</fullName>
    </submittedName>
</protein>
<evidence type="ECO:0000259" key="11">
    <source>
        <dbReference type="Pfam" id="PF00905"/>
    </source>
</evidence>
<reference evidence="13 14" key="1">
    <citation type="submission" date="2019-08" db="EMBL/GenBank/DDBJ databases">
        <title>In-depth cultivation of the pig gut microbiome towards novel bacterial diversity and tailored functional studies.</title>
        <authorList>
            <person name="Wylensek D."/>
            <person name="Hitch T.C.A."/>
            <person name="Clavel T."/>
        </authorList>
    </citation>
    <scope>NUCLEOTIDE SEQUENCE [LARGE SCALE GENOMIC DNA]</scope>
    <source>
        <strain evidence="13 14">Oil+RF-744-WCA-WT-13</strain>
    </source>
</reference>
<keyword evidence="10" id="KW-0961">Cell wall biogenesis/degradation</keyword>
<keyword evidence="9" id="KW-0472">Membrane</keyword>
<keyword evidence="4" id="KW-1003">Cell membrane</keyword>
<feature type="domain" description="Penicillin-binding protein dimerisation" evidence="12">
    <location>
        <begin position="61"/>
        <end position="334"/>
    </location>
</feature>
<gene>
    <name evidence="13" type="ORF">FYJ60_00365</name>
</gene>
<evidence type="ECO:0000256" key="5">
    <source>
        <dbReference type="ARBA" id="ARBA00022692"/>
    </source>
</evidence>
<accession>A0A7X2P5V0</accession>
<comment type="caution">
    <text evidence="13">The sequence shown here is derived from an EMBL/GenBank/DDBJ whole genome shotgun (WGS) entry which is preliminary data.</text>
</comment>
<evidence type="ECO:0000256" key="9">
    <source>
        <dbReference type="ARBA" id="ARBA00023136"/>
    </source>
</evidence>
<dbReference type="InterPro" id="IPR001460">
    <property type="entry name" value="PCN-bd_Tpept"/>
</dbReference>
<dbReference type="Pfam" id="PF00905">
    <property type="entry name" value="Transpeptidase"/>
    <property type="match status" value="1"/>
</dbReference>
<keyword evidence="5" id="KW-0812">Transmembrane</keyword>
<dbReference type="SUPFAM" id="SSF56601">
    <property type="entry name" value="beta-lactamase/transpeptidase-like"/>
    <property type="match status" value="1"/>
</dbReference>
<keyword evidence="8" id="KW-1133">Transmembrane helix</keyword>
<comment type="subcellular location">
    <subcellularLocation>
        <location evidence="2">Cell membrane</location>
    </subcellularLocation>
    <subcellularLocation>
        <location evidence="1">Membrane</location>
        <topology evidence="1">Single-pass membrane protein</topology>
    </subcellularLocation>
</comment>
<evidence type="ECO:0000259" key="12">
    <source>
        <dbReference type="Pfam" id="PF03717"/>
    </source>
</evidence>
<dbReference type="GO" id="GO:0008658">
    <property type="term" value="F:penicillin binding"/>
    <property type="evidence" value="ECO:0007669"/>
    <property type="project" value="InterPro"/>
</dbReference>
<evidence type="ECO:0000256" key="4">
    <source>
        <dbReference type="ARBA" id="ARBA00022475"/>
    </source>
</evidence>
<dbReference type="GO" id="GO:0005886">
    <property type="term" value="C:plasma membrane"/>
    <property type="evidence" value="ECO:0007669"/>
    <property type="project" value="UniProtKB-SubCell"/>
</dbReference>
<name>A0A7X2P5V0_9FIRM</name>
<keyword evidence="14" id="KW-1185">Reference proteome</keyword>
<feature type="domain" description="Penicillin-binding protein transpeptidase" evidence="11">
    <location>
        <begin position="624"/>
        <end position="933"/>
    </location>
</feature>
<dbReference type="Pfam" id="PF03717">
    <property type="entry name" value="PBP_dimer"/>
    <property type="match status" value="1"/>
</dbReference>
<dbReference type="AlphaFoldDB" id="A0A7X2P5V0"/>
<evidence type="ECO:0000256" key="3">
    <source>
        <dbReference type="ARBA" id="ARBA00007171"/>
    </source>
</evidence>
<evidence type="ECO:0000256" key="8">
    <source>
        <dbReference type="ARBA" id="ARBA00022989"/>
    </source>
</evidence>
<dbReference type="PANTHER" id="PTHR30627">
    <property type="entry name" value="PEPTIDOGLYCAN D,D-TRANSPEPTIDASE"/>
    <property type="match status" value="1"/>
</dbReference>
<evidence type="ECO:0000256" key="7">
    <source>
        <dbReference type="ARBA" id="ARBA00022984"/>
    </source>
</evidence>
<dbReference type="GO" id="GO:0071972">
    <property type="term" value="F:peptidoglycan L,D-transpeptidase activity"/>
    <property type="evidence" value="ECO:0007669"/>
    <property type="project" value="TreeGrafter"/>
</dbReference>
<dbReference type="SUPFAM" id="SSF56519">
    <property type="entry name" value="Penicillin binding protein dimerisation domain"/>
    <property type="match status" value="1"/>
</dbReference>
<dbReference type="InterPro" id="IPR005311">
    <property type="entry name" value="PBP_dimer"/>
</dbReference>
<evidence type="ECO:0000256" key="6">
    <source>
        <dbReference type="ARBA" id="ARBA00022960"/>
    </source>
</evidence>
<evidence type="ECO:0000256" key="10">
    <source>
        <dbReference type="ARBA" id="ARBA00023316"/>
    </source>
</evidence>
<dbReference type="PANTHER" id="PTHR30627:SF2">
    <property type="entry name" value="PEPTIDOGLYCAN D,D-TRANSPEPTIDASE MRDA"/>
    <property type="match status" value="1"/>
</dbReference>
<keyword evidence="6" id="KW-0133">Cell shape</keyword>
<dbReference type="GO" id="GO:0008360">
    <property type="term" value="P:regulation of cell shape"/>
    <property type="evidence" value="ECO:0007669"/>
    <property type="project" value="UniProtKB-KW"/>
</dbReference>
<evidence type="ECO:0000313" key="14">
    <source>
        <dbReference type="Proteomes" id="UP000466864"/>
    </source>
</evidence>
<dbReference type="Gene3D" id="3.90.1310.10">
    <property type="entry name" value="Penicillin-binding protein 2a (Domain 2)"/>
    <property type="match status" value="1"/>
</dbReference>
<evidence type="ECO:0000256" key="2">
    <source>
        <dbReference type="ARBA" id="ARBA00004236"/>
    </source>
</evidence>
<evidence type="ECO:0000256" key="1">
    <source>
        <dbReference type="ARBA" id="ARBA00004167"/>
    </source>
</evidence>
<dbReference type="RefSeq" id="WP_154456609.1">
    <property type="nucleotide sequence ID" value="NZ_VUMV01000001.1"/>
</dbReference>
<comment type="similarity">
    <text evidence="3">Belongs to the transpeptidase family.</text>
</comment>
<sequence>MAKKVIRALQKFFSRRSLILLLISFSMSAALVARLFNLQVINGADYADNYTVKTTKTRTLKSSRGNIYDCNGKLLAYNKLANCVTIEDNESYNTMREKNLALNGEIYRLTKMIRDNGDTLTQDFHITLNADGNYAFDTKNDTTLNRFRADIYGYKTVDELSAEERNADADKIMSDLCSEDYYGLIYDPPFTAQELQESGLPTELTKQETLDICIVRYQLSLISFQRYMQVTVAKDVSDKTVADVKENSDTLPGVDIAEDYIRVYTTDESMGPVLGYTGAPSQEELDELTKTSDQYSSTSVIGKAGIEKSMESVLQGTNGSEEVVVDNLGRVLSENTDSKVDPVQGKDVYLTIDSDLQSAIYKILEQRIAGILALTIVNEKSVDLTDWDQTQFIPIPIYDVYFALLDNNVIDISRFSGADATDTEKDAYSKMQEKGSQVISWMLSELSSDSPKNQSGLSDEQQEYMSYLYGTFLTSEEGIVNTSLIDSANDVYQAYTTDGSVSLKALLTEAVNNNWIDLGKLDNVSAEYLTSDEIYQAVLNYIQDHLLSDNGFQKLIYKYLLQEDTLSPDAIVKMLYEQGVLSADNDQDYASFQAGNLSASDFMIAKIKELEITPAQLALDTCSGSMVVTDPDTGAVKACVTYPGYDNNRLSNNMDTDYYYQLTVDKSSPFYNKATQQLTAPGSTYKPVVAAAGLEEGVIDSSTLVNCTGVFGEGFLDEGDYVHCWYTSGHGNLNLVDAMGQSCNVYFCQVGYWLGEKNDKNEYRQSEELSYLHQYSSYFGLDKTTGIQLSESEPNVSDDLAIPSAIGQGTHQYTTTQLARYASTIANQGTAYNLNLVQKIVDSGSGEETASDPTVENTCNFSSNTWNLIDQGMMNATTSDTVWRGFGGTVYTKTGTAEESMVKANHALAIGFTDSNDSEHPDVAYAVRIPYGYTSRNASLIARDVLNYYFGYEDAEDILTGTADTSDMYTTISQD</sequence>
<organism evidence="13 14">
    <name type="scientific">Bilifractor porci</name>
    <dbReference type="NCBI Taxonomy" id="2606636"/>
    <lineage>
        <taxon>Bacteria</taxon>
        <taxon>Bacillati</taxon>
        <taxon>Bacillota</taxon>
        <taxon>Clostridia</taxon>
        <taxon>Lachnospirales</taxon>
        <taxon>Lachnospiraceae</taxon>
        <taxon>Bilifractor</taxon>
    </lineage>
</organism>
<dbReference type="InterPro" id="IPR036138">
    <property type="entry name" value="PBP_dimer_sf"/>
</dbReference>